<sequence length="55" mass="6034">MAQLNGRVIPKRYAEAEKEGSRAEPATKKAFDGVYQKNYQIEYANGAGGPLYGLL</sequence>
<proteinExistence type="predicted"/>
<name>A0A1R3KZQ6_9ROSI</name>
<evidence type="ECO:0000256" key="1">
    <source>
        <dbReference type="SAM" id="MobiDB-lite"/>
    </source>
</evidence>
<feature type="compositionally biased region" description="Basic and acidic residues" evidence="1">
    <location>
        <begin position="12"/>
        <end position="26"/>
    </location>
</feature>
<gene>
    <name evidence="2" type="ORF">COLO4_03085</name>
</gene>
<comment type="caution">
    <text evidence="2">The sequence shown here is derived from an EMBL/GenBank/DDBJ whole genome shotgun (WGS) entry which is preliminary data.</text>
</comment>
<dbReference type="AlphaFoldDB" id="A0A1R3KZQ6"/>
<protein>
    <submittedName>
        <fullName evidence="2">Zinc finger protein 40</fullName>
    </submittedName>
</protein>
<dbReference type="EMBL" id="AWUE01009081">
    <property type="protein sequence ID" value="OMP12519.1"/>
    <property type="molecule type" value="Genomic_DNA"/>
</dbReference>
<feature type="region of interest" description="Disordered" evidence="1">
    <location>
        <begin position="1"/>
        <end position="26"/>
    </location>
</feature>
<organism evidence="2 3">
    <name type="scientific">Corchorus olitorius</name>
    <dbReference type="NCBI Taxonomy" id="93759"/>
    <lineage>
        <taxon>Eukaryota</taxon>
        <taxon>Viridiplantae</taxon>
        <taxon>Streptophyta</taxon>
        <taxon>Embryophyta</taxon>
        <taxon>Tracheophyta</taxon>
        <taxon>Spermatophyta</taxon>
        <taxon>Magnoliopsida</taxon>
        <taxon>eudicotyledons</taxon>
        <taxon>Gunneridae</taxon>
        <taxon>Pentapetalae</taxon>
        <taxon>rosids</taxon>
        <taxon>malvids</taxon>
        <taxon>Malvales</taxon>
        <taxon>Malvaceae</taxon>
        <taxon>Grewioideae</taxon>
        <taxon>Apeibeae</taxon>
        <taxon>Corchorus</taxon>
    </lineage>
</organism>
<accession>A0A1R3KZQ6</accession>
<evidence type="ECO:0000313" key="2">
    <source>
        <dbReference type="EMBL" id="OMP12519.1"/>
    </source>
</evidence>
<keyword evidence="3" id="KW-1185">Reference proteome</keyword>
<dbReference type="Proteomes" id="UP000187203">
    <property type="component" value="Unassembled WGS sequence"/>
</dbReference>
<evidence type="ECO:0000313" key="3">
    <source>
        <dbReference type="Proteomes" id="UP000187203"/>
    </source>
</evidence>
<reference evidence="3" key="1">
    <citation type="submission" date="2013-09" db="EMBL/GenBank/DDBJ databases">
        <title>Corchorus olitorius genome sequencing.</title>
        <authorList>
            <person name="Alam M."/>
            <person name="Haque M.S."/>
            <person name="Islam M.S."/>
            <person name="Emdad E.M."/>
            <person name="Islam M.M."/>
            <person name="Ahmed B."/>
            <person name="Halim A."/>
            <person name="Hossen Q.M.M."/>
            <person name="Hossain M.Z."/>
            <person name="Ahmed R."/>
            <person name="Khan M.M."/>
            <person name="Islam R."/>
            <person name="Rashid M.M."/>
            <person name="Khan S.A."/>
            <person name="Rahman M.S."/>
            <person name="Alam M."/>
            <person name="Yahiya A.S."/>
            <person name="Khan M.S."/>
            <person name="Azam M.S."/>
            <person name="Haque T."/>
            <person name="Lashkar M.Z.H."/>
            <person name="Akhand A.I."/>
            <person name="Morshed G."/>
            <person name="Roy S."/>
            <person name="Uddin K.S."/>
            <person name="Rabeya T."/>
            <person name="Hossain A.S."/>
            <person name="Chowdhury A."/>
            <person name="Snigdha A.R."/>
            <person name="Mortoza M.S."/>
            <person name="Matin S.A."/>
            <person name="Hoque S.M.E."/>
            <person name="Islam M.K."/>
            <person name="Roy D.K."/>
            <person name="Haider R."/>
            <person name="Moosa M.M."/>
            <person name="Elias S.M."/>
            <person name="Hasan A.M."/>
            <person name="Jahan S."/>
            <person name="Shafiuddin M."/>
            <person name="Mahmood N."/>
            <person name="Shommy N.S."/>
        </authorList>
    </citation>
    <scope>NUCLEOTIDE SEQUENCE [LARGE SCALE GENOMIC DNA]</scope>
    <source>
        <strain evidence="3">cv. O-4</strain>
    </source>
</reference>